<dbReference type="GO" id="GO:0005507">
    <property type="term" value="F:copper ion binding"/>
    <property type="evidence" value="ECO:0007669"/>
    <property type="project" value="TreeGrafter"/>
</dbReference>
<dbReference type="InterPro" id="IPR001757">
    <property type="entry name" value="P_typ_ATPase"/>
</dbReference>
<dbReference type="AlphaFoldDB" id="A0A4V2G6T1"/>
<dbReference type="InterPro" id="IPR017969">
    <property type="entry name" value="Heavy-metal-associated_CS"/>
</dbReference>
<dbReference type="InterPro" id="IPR023214">
    <property type="entry name" value="HAD_sf"/>
</dbReference>
<evidence type="ECO:0000256" key="11">
    <source>
        <dbReference type="ARBA" id="ARBA00074171"/>
    </source>
</evidence>
<dbReference type="GO" id="GO:0016887">
    <property type="term" value="F:ATP hydrolysis activity"/>
    <property type="evidence" value="ECO:0007669"/>
    <property type="project" value="InterPro"/>
</dbReference>
<dbReference type="InterPro" id="IPR008250">
    <property type="entry name" value="ATPase_P-typ_transduc_dom_A_sf"/>
</dbReference>
<dbReference type="PROSITE" id="PS00154">
    <property type="entry name" value="ATPASE_E1_E2"/>
    <property type="match status" value="1"/>
</dbReference>
<name>A0A4V2G6T1_9ACTN</name>
<dbReference type="Gene3D" id="3.40.50.1000">
    <property type="entry name" value="HAD superfamily/HAD-like"/>
    <property type="match status" value="1"/>
</dbReference>
<evidence type="ECO:0000259" key="13">
    <source>
        <dbReference type="PROSITE" id="PS50846"/>
    </source>
</evidence>
<evidence type="ECO:0000256" key="5">
    <source>
        <dbReference type="ARBA" id="ARBA00022741"/>
    </source>
</evidence>
<dbReference type="CDD" id="cd00371">
    <property type="entry name" value="HMA"/>
    <property type="match status" value="1"/>
</dbReference>
<comment type="catalytic activity">
    <reaction evidence="10">
        <text>ATP + H2O = ADP + phosphate + H(+)</text>
        <dbReference type="Rhea" id="RHEA:13065"/>
        <dbReference type="ChEBI" id="CHEBI:15377"/>
        <dbReference type="ChEBI" id="CHEBI:15378"/>
        <dbReference type="ChEBI" id="CHEBI:30616"/>
        <dbReference type="ChEBI" id="CHEBI:43474"/>
        <dbReference type="ChEBI" id="CHEBI:456216"/>
    </reaction>
</comment>
<dbReference type="InterPro" id="IPR036163">
    <property type="entry name" value="HMA_dom_sf"/>
</dbReference>
<dbReference type="SFLD" id="SFLDF00027">
    <property type="entry name" value="p-type_atpase"/>
    <property type="match status" value="1"/>
</dbReference>
<dbReference type="PROSITE" id="PS50846">
    <property type="entry name" value="HMA_2"/>
    <property type="match status" value="1"/>
</dbReference>
<dbReference type="PRINTS" id="PR00943">
    <property type="entry name" value="CUATPASE"/>
</dbReference>
<evidence type="ECO:0000256" key="9">
    <source>
        <dbReference type="ARBA" id="ARBA00023136"/>
    </source>
</evidence>
<dbReference type="GO" id="GO:0005524">
    <property type="term" value="F:ATP binding"/>
    <property type="evidence" value="ECO:0007669"/>
    <property type="project" value="UniProtKB-UniRule"/>
</dbReference>
<dbReference type="FunFam" id="3.30.70.100:FF:000005">
    <property type="entry name" value="Copper-exporting P-type ATPase A"/>
    <property type="match status" value="1"/>
</dbReference>
<dbReference type="Pfam" id="PF00122">
    <property type="entry name" value="E1-E2_ATPase"/>
    <property type="match status" value="1"/>
</dbReference>
<dbReference type="SUPFAM" id="SSF56784">
    <property type="entry name" value="HAD-like"/>
    <property type="match status" value="1"/>
</dbReference>
<feature type="transmembrane region" description="Helical" evidence="12">
    <location>
        <begin position="341"/>
        <end position="363"/>
    </location>
</feature>
<accession>A0A4V2G6T1</accession>
<dbReference type="InterPro" id="IPR027256">
    <property type="entry name" value="P-typ_ATPase_IB"/>
</dbReference>
<protein>
    <recommendedName>
        <fullName evidence="11">Cation-transporting P-type ATPase B</fullName>
    </recommendedName>
</protein>
<dbReference type="InterPro" id="IPR023299">
    <property type="entry name" value="ATPase_P-typ_cyto_dom_N"/>
</dbReference>
<evidence type="ECO:0000256" key="6">
    <source>
        <dbReference type="ARBA" id="ARBA00022840"/>
    </source>
</evidence>
<feature type="transmembrane region" description="Helical" evidence="12">
    <location>
        <begin position="680"/>
        <end position="700"/>
    </location>
</feature>
<dbReference type="Gene3D" id="2.70.150.10">
    <property type="entry name" value="Calcium-transporting ATPase, cytoplasmic transduction domain A"/>
    <property type="match status" value="1"/>
</dbReference>
<evidence type="ECO:0000256" key="2">
    <source>
        <dbReference type="ARBA" id="ARBA00006024"/>
    </source>
</evidence>
<sequence length="735" mass="75489">MTRQIELEIGGMTCAACANRIEKKLNRLDGVTATVNYATEKARATVSPEITAADLIAVVEKTGYTAALPAAPQESPAPAADPLRTRLIISAVLTVPVVVLAMVPAWQFTYWQWLSLTLAAPVVGYGGWPFHRSAFVNLRHGTASMDTLVSLGTLAAFGWSVWALFLGDAGMPGMTHPFELRAGGGEDAIYLEAAAGVTTFLLAGRYLEARAKRRAGDALRALLEMGAKRVTVLRDGAEREIPAEQLAVGDEFLVRPGEKIATDGVVVDGASALDLSMLTGESVPVEVRAGDPVTGATVNAGGRLVVRATRVGADTQLAQMARLVEQAQDGKAAVQRLADRISGVFVPVVIALSVATLGFWLGAGAQTTAAFTAAVAVLIIACPCALGLATPTALLVGTGRGAQLGILVRGVEALESARRIDTIVLDKTGTVTTGRMEVVDVVPVPGGDRAELLRLAGAVEAASEHPLGRAIARAAVAAGGPLPAITDFQASAGVGVRGRVGGVDVRVGREDDVDAAGRADGATGPAGLDVTAEGARTWVTVRADGAVLGRLGLADRVRPSSAAAVARLRGLGLTPILLTGDAPAVAQAVAAEVGIDEVVAGVLPAGKLDAVRRLQRDGRTVAMVGDGVNDAAALAGSDLGIAMGAGTDVAIEASDLTLMRDDLFAAVDAVRLSRRTLGVIHGNLFWAFAYNVAALPLAAAGLLNPMIAGAAMALSSVFVVLNSLRLRRFRPDQPA</sequence>
<feature type="transmembrane region" description="Helical" evidence="12">
    <location>
        <begin position="369"/>
        <end position="396"/>
    </location>
</feature>
<gene>
    <name evidence="14" type="ORF">EV385_1643</name>
</gene>
<keyword evidence="12" id="KW-1003">Cell membrane</keyword>
<dbReference type="GO" id="GO:0005886">
    <property type="term" value="C:plasma membrane"/>
    <property type="evidence" value="ECO:0007669"/>
    <property type="project" value="UniProtKB-SubCell"/>
</dbReference>
<dbReference type="NCBIfam" id="TIGR01525">
    <property type="entry name" value="ATPase-IB_hvy"/>
    <property type="match status" value="1"/>
</dbReference>
<feature type="transmembrane region" description="Helical" evidence="12">
    <location>
        <begin position="110"/>
        <end position="128"/>
    </location>
</feature>
<feature type="transmembrane region" description="Helical" evidence="12">
    <location>
        <begin position="87"/>
        <end position="104"/>
    </location>
</feature>
<evidence type="ECO:0000256" key="10">
    <source>
        <dbReference type="ARBA" id="ARBA00049360"/>
    </source>
</evidence>
<keyword evidence="6 12" id="KW-0067">ATP-binding</keyword>
<keyword evidence="15" id="KW-1185">Reference proteome</keyword>
<dbReference type="NCBIfam" id="TIGR01511">
    <property type="entry name" value="ATPase-IB1_Cu"/>
    <property type="match status" value="1"/>
</dbReference>
<dbReference type="FunFam" id="2.70.150.10:FF:000002">
    <property type="entry name" value="Copper-transporting ATPase 1, putative"/>
    <property type="match status" value="1"/>
</dbReference>
<dbReference type="InterPro" id="IPR044492">
    <property type="entry name" value="P_typ_ATPase_HD_dom"/>
</dbReference>
<evidence type="ECO:0000256" key="8">
    <source>
        <dbReference type="ARBA" id="ARBA00022989"/>
    </source>
</evidence>
<dbReference type="EMBL" id="SHKY01000001">
    <property type="protein sequence ID" value="RZU49886.1"/>
    <property type="molecule type" value="Genomic_DNA"/>
</dbReference>
<dbReference type="GO" id="GO:0043682">
    <property type="term" value="F:P-type divalent copper transporter activity"/>
    <property type="evidence" value="ECO:0007669"/>
    <property type="project" value="TreeGrafter"/>
</dbReference>
<evidence type="ECO:0000313" key="14">
    <source>
        <dbReference type="EMBL" id="RZU49886.1"/>
    </source>
</evidence>
<evidence type="ECO:0000256" key="1">
    <source>
        <dbReference type="ARBA" id="ARBA00004651"/>
    </source>
</evidence>
<dbReference type="SUPFAM" id="SSF81665">
    <property type="entry name" value="Calcium ATPase, transmembrane domain M"/>
    <property type="match status" value="1"/>
</dbReference>
<dbReference type="Gene3D" id="3.40.1110.10">
    <property type="entry name" value="Calcium-transporting ATPase, cytoplasmic domain N"/>
    <property type="match status" value="1"/>
</dbReference>
<feature type="transmembrane region" description="Helical" evidence="12">
    <location>
        <begin position="706"/>
        <end position="724"/>
    </location>
</feature>
<reference evidence="14 15" key="1">
    <citation type="submission" date="2019-02" db="EMBL/GenBank/DDBJ databases">
        <title>Sequencing the genomes of 1000 actinobacteria strains.</title>
        <authorList>
            <person name="Klenk H.-P."/>
        </authorList>
    </citation>
    <scope>NUCLEOTIDE SEQUENCE [LARGE SCALE GENOMIC DNA]</scope>
    <source>
        <strain evidence="14 15">DSM 45162</strain>
    </source>
</reference>
<feature type="transmembrane region" description="Helical" evidence="12">
    <location>
        <begin position="148"/>
        <end position="167"/>
    </location>
</feature>
<feature type="transmembrane region" description="Helical" evidence="12">
    <location>
        <begin position="187"/>
        <end position="207"/>
    </location>
</feature>
<keyword evidence="8 12" id="KW-1133">Transmembrane helix</keyword>
<keyword evidence="9 12" id="KW-0472">Membrane</keyword>
<evidence type="ECO:0000256" key="12">
    <source>
        <dbReference type="RuleBase" id="RU362081"/>
    </source>
</evidence>
<dbReference type="PRINTS" id="PR00119">
    <property type="entry name" value="CATATPASE"/>
</dbReference>
<feature type="domain" description="HMA" evidence="13">
    <location>
        <begin position="3"/>
        <end position="67"/>
    </location>
</feature>
<dbReference type="Gene3D" id="3.30.70.100">
    <property type="match status" value="1"/>
</dbReference>
<keyword evidence="4 12" id="KW-0479">Metal-binding</keyword>
<comment type="subcellular location">
    <subcellularLocation>
        <location evidence="1">Cell membrane</location>
        <topology evidence="1">Multi-pass membrane protein</topology>
    </subcellularLocation>
</comment>
<dbReference type="SFLD" id="SFLDG00002">
    <property type="entry name" value="C1.7:_P-type_atpase_like"/>
    <property type="match status" value="1"/>
</dbReference>
<dbReference type="PANTHER" id="PTHR43520:SF8">
    <property type="entry name" value="P-TYPE CU(+) TRANSPORTER"/>
    <property type="match status" value="1"/>
</dbReference>
<dbReference type="InterPro" id="IPR059000">
    <property type="entry name" value="ATPase_P-type_domA"/>
</dbReference>
<dbReference type="InterPro" id="IPR018303">
    <property type="entry name" value="ATPase_P-typ_P_site"/>
</dbReference>
<dbReference type="InterPro" id="IPR036412">
    <property type="entry name" value="HAD-like_sf"/>
</dbReference>
<evidence type="ECO:0000256" key="4">
    <source>
        <dbReference type="ARBA" id="ARBA00022723"/>
    </source>
</evidence>
<keyword evidence="3 12" id="KW-0812">Transmembrane</keyword>
<evidence type="ECO:0000313" key="15">
    <source>
        <dbReference type="Proteomes" id="UP000292564"/>
    </source>
</evidence>
<dbReference type="NCBIfam" id="TIGR01494">
    <property type="entry name" value="ATPase_P-type"/>
    <property type="match status" value="2"/>
</dbReference>
<dbReference type="InterPro" id="IPR023298">
    <property type="entry name" value="ATPase_P-typ_TM_dom_sf"/>
</dbReference>
<dbReference type="GO" id="GO:0055070">
    <property type="term" value="P:copper ion homeostasis"/>
    <property type="evidence" value="ECO:0007669"/>
    <property type="project" value="TreeGrafter"/>
</dbReference>
<keyword evidence="5 12" id="KW-0547">Nucleotide-binding</keyword>
<evidence type="ECO:0000256" key="7">
    <source>
        <dbReference type="ARBA" id="ARBA00022967"/>
    </source>
</evidence>
<organism evidence="14 15">
    <name type="scientific">Krasilnikovia cinnamomea</name>
    <dbReference type="NCBI Taxonomy" id="349313"/>
    <lineage>
        <taxon>Bacteria</taxon>
        <taxon>Bacillati</taxon>
        <taxon>Actinomycetota</taxon>
        <taxon>Actinomycetes</taxon>
        <taxon>Micromonosporales</taxon>
        <taxon>Micromonosporaceae</taxon>
        <taxon>Krasilnikovia</taxon>
    </lineage>
</organism>
<evidence type="ECO:0000256" key="3">
    <source>
        <dbReference type="ARBA" id="ARBA00022692"/>
    </source>
</evidence>
<dbReference type="PROSITE" id="PS01047">
    <property type="entry name" value="HMA_1"/>
    <property type="match status" value="1"/>
</dbReference>
<comment type="similarity">
    <text evidence="2 12">Belongs to the cation transport ATPase (P-type) (TC 3.A.3) family. Type IB subfamily.</text>
</comment>
<dbReference type="PANTHER" id="PTHR43520">
    <property type="entry name" value="ATP7, ISOFORM B"/>
    <property type="match status" value="1"/>
</dbReference>
<dbReference type="SFLD" id="SFLDS00003">
    <property type="entry name" value="Haloacid_Dehalogenase"/>
    <property type="match status" value="1"/>
</dbReference>
<dbReference type="SUPFAM" id="SSF55008">
    <property type="entry name" value="HMA, heavy metal-associated domain"/>
    <property type="match status" value="1"/>
</dbReference>
<dbReference type="InterPro" id="IPR006121">
    <property type="entry name" value="HMA_dom"/>
</dbReference>
<dbReference type="Pfam" id="PF00403">
    <property type="entry name" value="HMA"/>
    <property type="match status" value="1"/>
</dbReference>
<dbReference type="Pfam" id="PF00702">
    <property type="entry name" value="Hydrolase"/>
    <property type="match status" value="1"/>
</dbReference>
<keyword evidence="7" id="KW-1278">Translocase</keyword>
<dbReference type="CDD" id="cd02094">
    <property type="entry name" value="P-type_ATPase_Cu-like"/>
    <property type="match status" value="1"/>
</dbReference>
<comment type="caution">
    <text evidence="14">The sequence shown here is derived from an EMBL/GenBank/DDBJ whole genome shotgun (WGS) entry which is preliminary data.</text>
</comment>
<dbReference type="Proteomes" id="UP000292564">
    <property type="component" value="Unassembled WGS sequence"/>
</dbReference>
<proteinExistence type="inferred from homology"/>
<dbReference type="SUPFAM" id="SSF81653">
    <property type="entry name" value="Calcium ATPase, transduction domain A"/>
    <property type="match status" value="1"/>
</dbReference>